<proteinExistence type="inferred from homology"/>
<name>A0A9P4LB50_9PLEO</name>
<dbReference type="InterPro" id="IPR023606">
    <property type="entry name" value="CoA-Trfase_III_dom_1_sf"/>
</dbReference>
<comment type="caution">
    <text evidence="2">The sequence shown here is derived from an EMBL/GenBank/DDBJ whole genome shotgun (WGS) entry which is preliminary data.</text>
</comment>
<dbReference type="Gene3D" id="3.30.1540.10">
    <property type="entry name" value="formyl-coa transferase, domain 3"/>
    <property type="match status" value="1"/>
</dbReference>
<dbReference type="PANTHER" id="PTHR48228">
    <property type="entry name" value="SUCCINYL-COA--D-CITRAMALATE COA-TRANSFERASE"/>
    <property type="match status" value="1"/>
</dbReference>
<dbReference type="SUPFAM" id="SSF89796">
    <property type="entry name" value="CoA-transferase family III (CaiB/BaiF)"/>
    <property type="match status" value="1"/>
</dbReference>
<dbReference type="InterPro" id="IPR003673">
    <property type="entry name" value="CoA-Trfase_fam_III"/>
</dbReference>
<reference evidence="2" key="1">
    <citation type="submission" date="2020-01" db="EMBL/GenBank/DDBJ databases">
        <authorList>
            <consortium name="DOE Joint Genome Institute"/>
            <person name="Haridas S."/>
            <person name="Albert R."/>
            <person name="Binder M."/>
            <person name="Bloem J."/>
            <person name="Labutti K."/>
            <person name="Salamov A."/>
            <person name="Andreopoulos B."/>
            <person name="Baker S.E."/>
            <person name="Barry K."/>
            <person name="Bills G."/>
            <person name="Bluhm B.H."/>
            <person name="Cannon C."/>
            <person name="Castanera R."/>
            <person name="Culley D.E."/>
            <person name="Daum C."/>
            <person name="Ezra D."/>
            <person name="Gonzalez J.B."/>
            <person name="Henrissat B."/>
            <person name="Kuo A."/>
            <person name="Liang C."/>
            <person name="Lipzen A."/>
            <person name="Lutzoni F."/>
            <person name="Magnuson J."/>
            <person name="Mondo S."/>
            <person name="Nolan M."/>
            <person name="Ohm R."/>
            <person name="Pangilinan J."/>
            <person name="Park H.-J."/>
            <person name="Ramirez L."/>
            <person name="Alfaro M."/>
            <person name="Sun H."/>
            <person name="Tritt A."/>
            <person name="Yoshinaga Y."/>
            <person name="Zwiers L.-H."/>
            <person name="Turgeon B.G."/>
            <person name="Goodwin S.B."/>
            <person name="Spatafora J.W."/>
            <person name="Crous P.W."/>
            <person name="Grigoriev I.V."/>
        </authorList>
    </citation>
    <scope>NUCLEOTIDE SEQUENCE</scope>
    <source>
        <strain evidence="2">CBS 394.84</strain>
    </source>
</reference>
<dbReference type="PANTHER" id="PTHR48228:SF5">
    <property type="entry name" value="ALPHA-METHYLACYL-COA RACEMASE"/>
    <property type="match status" value="1"/>
</dbReference>
<dbReference type="Pfam" id="PF02515">
    <property type="entry name" value="CoA_transf_3"/>
    <property type="match status" value="1"/>
</dbReference>
<keyword evidence="3" id="KW-1185">Reference proteome</keyword>
<dbReference type="EMBL" id="ML976615">
    <property type="protein sequence ID" value="KAF1847849.1"/>
    <property type="molecule type" value="Genomic_DNA"/>
</dbReference>
<dbReference type="GeneID" id="63855843"/>
<evidence type="ECO:0000256" key="1">
    <source>
        <dbReference type="ARBA" id="ARBA00008383"/>
    </source>
</evidence>
<dbReference type="RefSeq" id="XP_040790412.1">
    <property type="nucleotide sequence ID" value="XM_040938587.1"/>
</dbReference>
<dbReference type="InterPro" id="IPR044855">
    <property type="entry name" value="CoA-Trfase_III_dom3_sf"/>
</dbReference>
<dbReference type="Proteomes" id="UP000800039">
    <property type="component" value="Unassembled WGS sequence"/>
</dbReference>
<comment type="similarity">
    <text evidence="1">Belongs to the CoA-transferase III family.</text>
</comment>
<dbReference type="AlphaFoldDB" id="A0A9P4LB50"/>
<organism evidence="2 3">
    <name type="scientific">Cucurbitaria berberidis CBS 394.84</name>
    <dbReference type="NCBI Taxonomy" id="1168544"/>
    <lineage>
        <taxon>Eukaryota</taxon>
        <taxon>Fungi</taxon>
        <taxon>Dikarya</taxon>
        <taxon>Ascomycota</taxon>
        <taxon>Pezizomycotina</taxon>
        <taxon>Dothideomycetes</taxon>
        <taxon>Pleosporomycetidae</taxon>
        <taxon>Pleosporales</taxon>
        <taxon>Pleosporineae</taxon>
        <taxon>Cucurbitariaceae</taxon>
        <taxon>Cucurbitaria</taxon>
    </lineage>
</organism>
<dbReference type="OrthoDB" id="16747at2759"/>
<evidence type="ECO:0000313" key="2">
    <source>
        <dbReference type="EMBL" id="KAF1847849.1"/>
    </source>
</evidence>
<evidence type="ECO:0000313" key="3">
    <source>
        <dbReference type="Proteomes" id="UP000800039"/>
    </source>
</evidence>
<gene>
    <name evidence="2" type="ORF">K460DRAFT_64714</name>
</gene>
<protein>
    <submittedName>
        <fullName evidence="2">Alpha-methylacyl-CoA racemase</fullName>
    </submittedName>
</protein>
<sequence>MTAHQPPPLTGIRVLEFAGLAPGLLLADYGATVLRLDRAAAGLTSDQLTRRKTSICVNLKSPSGLALIKKLIPKVDVLIDPFRPGVLEKAGLSPEEVLLKLNPRLIVARMTGFRRDGKYSHMAGHDINYIAVSGVLSLFGRQGEKPYPPGNVVGDFAGGGAMCFLGILLALLAREKSGVGQVVEANMVDGSAVLATMPRLGKKTQVWGGDRGTNMLDGGAPYYDTYETKEGRFVAVGAIEPQFYAALLKGLQLTPSDLPGDRDNKADWPKLKAFFTTVFKTKTRAEWEQIFDGTDACCTPVFTQADLEAQGFEQRPAVTLRDTPGLAIAEGGEGRPAAVGQGKGYEGSGWVEKGLVPGEGGKDTLALWTGWAEGRQYVEEGGGLVWKDGAKL</sequence>
<dbReference type="GO" id="GO:0003824">
    <property type="term" value="F:catalytic activity"/>
    <property type="evidence" value="ECO:0007669"/>
    <property type="project" value="InterPro"/>
</dbReference>
<accession>A0A9P4LB50</accession>
<dbReference type="Gene3D" id="3.40.50.10540">
    <property type="entry name" value="Crotonobetainyl-coa:carnitine coa-transferase, domain 1"/>
    <property type="match status" value="1"/>
</dbReference>
<dbReference type="InterPro" id="IPR050509">
    <property type="entry name" value="CoA-transferase_III"/>
</dbReference>